<evidence type="ECO:0000313" key="1">
    <source>
        <dbReference type="EMBL" id="MCG2417517.1"/>
    </source>
</evidence>
<dbReference type="SUPFAM" id="SSF47598">
    <property type="entry name" value="Ribbon-helix-helix"/>
    <property type="match status" value="1"/>
</dbReference>
<proteinExistence type="predicted"/>
<evidence type="ECO:0008006" key="3">
    <source>
        <dbReference type="Google" id="ProtNLM"/>
    </source>
</evidence>
<name>A0A9X1QU68_9FLAO</name>
<dbReference type="EMBL" id="JAIRBA010000001">
    <property type="protein sequence ID" value="MCG2417517.1"/>
    <property type="molecule type" value="Genomic_DNA"/>
</dbReference>
<reference evidence="1" key="1">
    <citation type="submission" date="2021-09" db="EMBL/GenBank/DDBJ databases">
        <title>Genome of Aequorivita sp. strain F47161.</title>
        <authorList>
            <person name="Wang Y."/>
        </authorList>
    </citation>
    <scope>NUCLEOTIDE SEQUENCE</scope>
    <source>
        <strain evidence="1">F47161</strain>
    </source>
</reference>
<dbReference type="RefSeq" id="WP_237601335.1">
    <property type="nucleotide sequence ID" value="NZ_JAIRBA010000001.1"/>
</dbReference>
<gene>
    <name evidence="1" type="ORF">K8089_00685</name>
</gene>
<comment type="caution">
    <text evidence="1">The sequence shown here is derived from an EMBL/GenBank/DDBJ whole genome shotgun (WGS) entry which is preliminary data.</text>
</comment>
<dbReference type="InterPro" id="IPR010985">
    <property type="entry name" value="Ribbon_hlx_hlx"/>
</dbReference>
<accession>A0A9X1QU68</accession>
<dbReference type="GO" id="GO:0006355">
    <property type="term" value="P:regulation of DNA-templated transcription"/>
    <property type="evidence" value="ECO:0007669"/>
    <property type="project" value="InterPro"/>
</dbReference>
<evidence type="ECO:0000313" key="2">
    <source>
        <dbReference type="Proteomes" id="UP001139461"/>
    </source>
</evidence>
<dbReference type="Proteomes" id="UP001139461">
    <property type="component" value="Unassembled WGS sequence"/>
</dbReference>
<keyword evidence="2" id="KW-1185">Reference proteome</keyword>
<dbReference type="Gene3D" id="1.10.1220.10">
    <property type="entry name" value="Met repressor-like"/>
    <property type="match status" value="1"/>
</dbReference>
<sequence length="79" mass="9260">MKVQTALRFDKDLLELVKAKAKAQKRSLNNYIEFLLYQDVGNIPNTETQQAIYEAHNDINLTKITNLDKYLEDIMNDRD</sequence>
<dbReference type="AlphaFoldDB" id="A0A9X1QU68"/>
<protein>
    <recommendedName>
        <fullName evidence="3">Toxin-antitoxin system, antitoxin component, ribbon-helix-helix domain protein</fullName>
    </recommendedName>
</protein>
<dbReference type="InterPro" id="IPR013321">
    <property type="entry name" value="Arc_rbn_hlx_hlx"/>
</dbReference>
<organism evidence="1 2">
    <name type="scientific">Aequorivita vitellina</name>
    <dbReference type="NCBI Taxonomy" id="2874475"/>
    <lineage>
        <taxon>Bacteria</taxon>
        <taxon>Pseudomonadati</taxon>
        <taxon>Bacteroidota</taxon>
        <taxon>Flavobacteriia</taxon>
        <taxon>Flavobacteriales</taxon>
        <taxon>Flavobacteriaceae</taxon>
        <taxon>Aequorivita</taxon>
    </lineage>
</organism>